<evidence type="ECO:0000313" key="2">
    <source>
        <dbReference type="Proteomes" id="UP000799302"/>
    </source>
</evidence>
<dbReference type="AlphaFoldDB" id="A0A6A6U0D1"/>
<dbReference type="InterPro" id="IPR038883">
    <property type="entry name" value="AN11006-like"/>
</dbReference>
<gene>
    <name evidence="1" type="ORF">BT63DRAFT_463950</name>
</gene>
<organism evidence="1 2">
    <name type="scientific">Microthyrium microscopicum</name>
    <dbReference type="NCBI Taxonomy" id="703497"/>
    <lineage>
        <taxon>Eukaryota</taxon>
        <taxon>Fungi</taxon>
        <taxon>Dikarya</taxon>
        <taxon>Ascomycota</taxon>
        <taxon>Pezizomycotina</taxon>
        <taxon>Dothideomycetes</taxon>
        <taxon>Dothideomycetes incertae sedis</taxon>
        <taxon>Microthyriales</taxon>
        <taxon>Microthyriaceae</taxon>
        <taxon>Microthyrium</taxon>
    </lineage>
</organism>
<protein>
    <submittedName>
        <fullName evidence="1">Uncharacterized protein</fullName>
    </submittedName>
</protein>
<name>A0A6A6U0D1_9PEZI</name>
<keyword evidence="2" id="KW-1185">Reference proteome</keyword>
<proteinExistence type="predicted"/>
<evidence type="ECO:0000313" key="1">
    <source>
        <dbReference type="EMBL" id="KAF2665755.1"/>
    </source>
</evidence>
<dbReference type="EMBL" id="MU004240">
    <property type="protein sequence ID" value="KAF2665755.1"/>
    <property type="molecule type" value="Genomic_DNA"/>
</dbReference>
<accession>A0A6A6U0D1</accession>
<sequence length="333" mass="38488">MTSTFLALNEDCRHEIYTHVLRVPGAIEFIPISDHEIMTAKNMSSFHDHYWKQIAPLTQFLRTCKAIYEEACPIFYGNNRFRFSGEQGWIALWLFTAKIGERNSSFLRQISVPSPWLNETYGCMSLMTRRSELLHAYSQFGYDAHFKSASRHLKWCDAFQNLFLEGEELGYSVRAMSLVCESFARSKTLQTLELVLPSYYCTWISTIALEDDEKHGLAAAVSNPDWKVNSQLDLLERYVEPWILLQRLATGRSKDGPSLTIRLTILANPREKILHDALQEDIETIRTQTTESGWHFGIVPIETYNEEIVLGPEIKSWYKWLDGEEKIINTDGQ</sequence>
<dbReference type="Proteomes" id="UP000799302">
    <property type="component" value="Unassembled WGS sequence"/>
</dbReference>
<dbReference type="PANTHER" id="PTHR42085">
    <property type="entry name" value="F-BOX DOMAIN-CONTAINING PROTEIN"/>
    <property type="match status" value="1"/>
</dbReference>
<dbReference type="OrthoDB" id="5272396at2759"/>
<dbReference type="PANTHER" id="PTHR42085:SF2">
    <property type="entry name" value="F-BOX DOMAIN-CONTAINING PROTEIN"/>
    <property type="match status" value="1"/>
</dbReference>
<reference evidence="1" key="1">
    <citation type="journal article" date="2020" name="Stud. Mycol.">
        <title>101 Dothideomycetes genomes: a test case for predicting lifestyles and emergence of pathogens.</title>
        <authorList>
            <person name="Haridas S."/>
            <person name="Albert R."/>
            <person name="Binder M."/>
            <person name="Bloem J."/>
            <person name="Labutti K."/>
            <person name="Salamov A."/>
            <person name="Andreopoulos B."/>
            <person name="Baker S."/>
            <person name="Barry K."/>
            <person name="Bills G."/>
            <person name="Bluhm B."/>
            <person name="Cannon C."/>
            <person name="Castanera R."/>
            <person name="Culley D."/>
            <person name="Daum C."/>
            <person name="Ezra D."/>
            <person name="Gonzalez J."/>
            <person name="Henrissat B."/>
            <person name="Kuo A."/>
            <person name="Liang C."/>
            <person name="Lipzen A."/>
            <person name="Lutzoni F."/>
            <person name="Magnuson J."/>
            <person name="Mondo S."/>
            <person name="Nolan M."/>
            <person name="Ohm R."/>
            <person name="Pangilinan J."/>
            <person name="Park H.-J."/>
            <person name="Ramirez L."/>
            <person name="Alfaro M."/>
            <person name="Sun H."/>
            <person name="Tritt A."/>
            <person name="Yoshinaga Y."/>
            <person name="Zwiers L.-H."/>
            <person name="Turgeon B."/>
            <person name="Goodwin S."/>
            <person name="Spatafora J."/>
            <person name="Crous P."/>
            <person name="Grigoriev I."/>
        </authorList>
    </citation>
    <scope>NUCLEOTIDE SEQUENCE</scope>
    <source>
        <strain evidence="1">CBS 115976</strain>
    </source>
</reference>